<accession>A0ABT4ZAQ4</accession>
<keyword evidence="3 7" id="KW-0418">Kinase</keyword>
<dbReference type="SMART" id="SM00220">
    <property type="entry name" value="S_TKc"/>
    <property type="match status" value="1"/>
</dbReference>
<dbReference type="SUPFAM" id="SSF56112">
    <property type="entry name" value="Protein kinase-like (PK-like)"/>
    <property type="match status" value="1"/>
</dbReference>
<dbReference type="Gene3D" id="1.10.510.10">
    <property type="entry name" value="Transferase(Phosphotransferase) domain 1"/>
    <property type="match status" value="1"/>
</dbReference>
<keyword evidence="2" id="KW-0547">Nucleotide-binding</keyword>
<feature type="non-terminal residue" evidence="7">
    <location>
        <position position="1"/>
    </location>
</feature>
<keyword evidence="8" id="KW-1185">Reference proteome</keyword>
<dbReference type="EMBL" id="JAQLUK010000275">
    <property type="protein sequence ID" value="MDB2294641.1"/>
    <property type="molecule type" value="Genomic_DNA"/>
</dbReference>
<dbReference type="PANTHER" id="PTHR43289:SF6">
    <property type="entry name" value="SERINE_THREONINE-PROTEIN KINASE NEKL-3"/>
    <property type="match status" value="1"/>
</dbReference>
<feature type="compositionally biased region" description="Low complexity" evidence="5">
    <location>
        <begin position="150"/>
        <end position="171"/>
    </location>
</feature>
<keyword evidence="4" id="KW-0067">ATP-binding</keyword>
<comment type="caution">
    <text evidence="7">The sequence shown here is derived from an EMBL/GenBank/DDBJ whole genome shotgun (WGS) entry which is preliminary data.</text>
</comment>
<evidence type="ECO:0000256" key="3">
    <source>
        <dbReference type="ARBA" id="ARBA00022777"/>
    </source>
</evidence>
<feature type="region of interest" description="Disordered" evidence="5">
    <location>
        <begin position="90"/>
        <end position="111"/>
    </location>
</feature>
<evidence type="ECO:0000313" key="7">
    <source>
        <dbReference type="EMBL" id="MDB2294641.1"/>
    </source>
</evidence>
<dbReference type="InterPro" id="IPR000719">
    <property type="entry name" value="Prot_kinase_dom"/>
</dbReference>
<name>A0ABT4ZAQ4_HALEZ</name>
<evidence type="ECO:0000256" key="1">
    <source>
        <dbReference type="ARBA" id="ARBA00022679"/>
    </source>
</evidence>
<evidence type="ECO:0000256" key="2">
    <source>
        <dbReference type="ARBA" id="ARBA00022741"/>
    </source>
</evidence>
<dbReference type="GO" id="GO:0016301">
    <property type="term" value="F:kinase activity"/>
    <property type="evidence" value="ECO:0007669"/>
    <property type="project" value="UniProtKB-KW"/>
</dbReference>
<dbReference type="InterPro" id="IPR011009">
    <property type="entry name" value="Kinase-like_dom_sf"/>
</dbReference>
<dbReference type="PROSITE" id="PS50011">
    <property type="entry name" value="PROTEIN_KINASE_DOM"/>
    <property type="match status" value="1"/>
</dbReference>
<proteinExistence type="predicted"/>
<evidence type="ECO:0000313" key="8">
    <source>
        <dbReference type="Proteomes" id="UP001210528"/>
    </source>
</evidence>
<reference evidence="7 8" key="1">
    <citation type="submission" date="2023-01" db="EMBL/GenBank/DDBJ databases">
        <title>Halorubrum ezzemoulense from Santa Pola, Spain.</title>
        <authorList>
            <person name="Feng Y."/>
            <person name="Louyakis A.S."/>
            <person name="Gogarten J.P."/>
        </authorList>
    </citation>
    <scope>NUCLEOTIDE SEQUENCE [LARGE SCALE GENOMIC DNA]</scope>
    <source>
        <strain evidence="7 8">AMM015</strain>
    </source>
</reference>
<organism evidence="7 8">
    <name type="scientific">Halorubrum ezzemoulense</name>
    <name type="common">Halorubrum chaoviator</name>
    <dbReference type="NCBI Taxonomy" id="337243"/>
    <lineage>
        <taxon>Archaea</taxon>
        <taxon>Methanobacteriati</taxon>
        <taxon>Methanobacteriota</taxon>
        <taxon>Stenosarchaea group</taxon>
        <taxon>Halobacteria</taxon>
        <taxon>Halobacteriales</taxon>
        <taxon>Haloferacaceae</taxon>
        <taxon>Halorubrum</taxon>
    </lineage>
</organism>
<gene>
    <name evidence="7" type="ORF">PM085_20835</name>
</gene>
<dbReference type="Pfam" id="PF00069">
    <property type="entry name" value="Pkinase"/>
    <property type="match status" value="1"/>
</dbReference>
<evidence type="ECO:0000256" key="5">
    <source>
        <dbReference type="SAM" id="MobiDB-lite"/>
    </source>
</evidence>
<keyword evidence="1" id="KW-0808">Transferase</keyword>
<sequence>TVYGFGTDPEPWLATEYLDEGDLSDRIPLEDPLEALWIGSTVADAVQHAHHRGTTHLDLKPSNVLVEKTGTGVWDRPKVIDWGLATPLEDRDGPNGLSPSYAPPEQVDPNSEHEVGPLADVYQLGALVYALLTGEPPRRITPTETVSDTSQVVPPSAVSSSVPGAVDSILT</sequence>
<dbReference type="Proteomes" id="UP001210528">
    <property type="component" value="Unassembled WGS sequence"/>
</dbReference>
<dbReference type="RefSeq" id="WP_271970980.1">
    <property type="nucleotide sequence ID" value="NZ_JAQLUK010000275.1"/>
</dbReference>
<feature type="non-terminal residue" evidence="7">
    <location>
        <position position="171"/>
    </location>
</feature>
<protein>
    <submittedName>
        <fullName evidence="7">Serine/threonine-protein kinase</fullName>
    </submittedName>
</protein>
<dbReference type="PANTHER" id="PTHR43289">
    <property type="entry name" value="MITOGEN-ACTIVATED PROTEIN KINASE KINASE KINASE 20-RELATED"/>
    <property type="match status" value="1"/>
</dbReference>
<dbReference type="CDD" id="cd14014">
    <property type="entry name" value="STKc_PknB_like"/>
    <property type="match status" value="1"/>
</dbReference>
<feature type="domain" description="Protein kinase" evidence="6">
    <location>
        <begin position="1"/>
        <end position="171"/>
    </location>
</feature>
<evidence type="ECO:0000259" key="6">
    <source>
        <dbReference type="PROSITE" id="PS50011"/>
    </source>
</evidence>
<evidence type="ECO:0000256" key="4">
    <source>
        <dbReference type="ARBA" id="ARBA00022840"/>
    </source>
</evidence>
<feature type="region of interest" description="Disordered" evidence="5">
    <location>
        <begin position="138"/>
        <end position="171"/>
    </location>
</feature>